<dbReference type="RefSeq" id="WP_220756923.1">
    <property type="nucleotide sequence ID" value="NZ_BPEU01000013.1"/>
</dbReference>
<comment type="caution">
    <text evidence="1">The sequence shown here is derived from an EMBL/GenBank/DDBJ whole genome shotgun (WGS) entry which is preliminary data.</text>
</comment>
<protein>
    <submittedName>
        <fullName evidence="1">Uncharacterized protein</fullName>
    </submittedName>
</protein>
<reference evidence="1 2" key="1">
    <citation type="submission" date="2021-05" db="EMBL/GenBank/DDBJ databases">
        <title>Molecular characterization for Shewanella algae harboring chromosomal blaOXA-55-like strains isolated from clinical and environment sample.</title>
        <authorList>
            <person name="Ohama Y."/>
            <person name="Aoki K."/>
            <person name="Harada S."/>
            <person name="Moriya K."/>
            <person name="Ishii Y."/>
            <person name="Tateda K."/>
        </authorList>
    </citation>
    <scope>NUCLEOTIDE SEQUENCE [LARGE SCALE GENOMIC DNA]</scope>
    <source>
        <strain evidence="1 2">MBTL60-118</strain>
    </source>
</reference>
<sequence>MIKTIFLAKVTDSLSTWNLTIYQKNTSGKPPIYFVYRCPQHGSSTALLDGTERLQVALALVDTISSEPHVSVVVEQQLSVLMPTKCLDSTIFHRPSTTTCLVIEVKKGGYTLAIDNEDLSKTQILTGTYHSIEPLGVFDRVEVDLTTGMIFSVIE</sequence>
<name>A0ABQ4P1G6_SHECO</name>
<organism evidence="1 2">
    <name type="scientific">Shewanella colwelliana</name>
    <name type="common">Alteromonas colwelliana</name>
    <dbReference type="NCBI Taxonomy" id="23"/>
    <lineage>
        <taxon>Bacteria</taxon>
        <taxon>Pseudomonadati</taxon>
        <taxon>Pseudomonadota</taxon>
        <taxon>Gammaproteobacteria</taxon>
        <taxon>Alteromonadales</taxon>
        <taxon>Shewanellaceae</taxon>
        <taxon>Shewanella</taxon>
    </lineage>
</organism>
<accession>A0ABQ4P1G6</accession>
<proteinExistence type="predicted"/>
<evidence type="ECO:0000313" key="2">
    <source>
        <dbReference type="Proteomes" id="UP000773469"/>
    </source>
</evidence>
<gene>
    <name evidence="1" type="ORF">TUM3794_20440</name>
</gene>
<dbReference type="Proteomes" id="UP000773469">
    <property type="component" value="Unassembled WGS sequence"/>
</dbReference>
<evidence type="ECO:0000313" key="1">
    <source>
        <dbReference type="EMBL" id="GIU41022.1"/>
    </source>
</evidence>
<keyword evidence="2" id="KW-1185">Reference proteome</keyword>
<dbReference type="EMBL" id="BPEU01000013">
    <property type="protein sequence ID" value="GIU41022.1"/>
    <property type="molecule type" value="Genomic_DNA"/>
</dbReference>